<keyword evidence="21" id="KW-1185">Reference proteome</keyword>
<dbReference type="InterPro" id="IPR012724">
    <property type="entry name" value="DnaJ"/>
</dbReference>
<comment type="subcellular location">
    <subcellularLocation>
        <location evidence="1">Mitochondrion outer membrane</location>
    </subcellularLocation>
</comment>
<dbReference type="Proteomes" id="UP001374579">
    <property type="component" value="Unassembled WGS sequence"/>
</dbReference>
<dbReference type="PROSITE" id="PS00636">
    <property type="entry name" value="DNAJ_1"/>
    <property type="match status" value="1"/>
</dbReference>
<evidence type="ECO:0000256" key="13">
    <source>
        <dbReference type="ARBA" id="ARBA00023186"/>
    </source>
</evidence>
<evidence type="ECO:0000256" key="14">
    <source>
        <dbReference type="ARBA" id="ARBA00080150"/>
    </source>
</evidence>
<feature type="domain" description="J" evidence="18">
    <location>
        <begin position="76"/>
        <end position="141"/>
    </location>
</feature>
<reference evidence="20 21" key="1">
    <citation type="submission" date="2024-02" db="EMBL/GenBank/DDBJ databases">
        <title>Chromosome-scale genome assembly of the rough periwinkle Littorina saxatilis.</title>
        <authorList>
            <person name="De Jode A."/>
            <person name="Faria R."/>
            <person name="Formenti G."/>
            <person name="Sims Y."/>
            <person name="Smith T.P."/>
            <person name="Tracey A."/>
            <person name="Wood J.M.D."/>
            <person name="Zagrodzka Z.B."/>
            <person name="Johannesson K."/>
            <person name="Butlin R.K."/>
            <person name="Leder E.H."/>
        </authorList>
    </citation>
    <scope>NUCLEOTIDE SEQUENCE [LARGE SCALE GENOMIC DNA]</scope>
    <source>
        <strain evidence="20">Snail1</strain>
        <tissue evidence="20">Muscle</tissue>
    </source>
</reference>
<name>A0AAN9G7Z7_9CAEN</name>
<dbReference type="GO" id="GO:0009408">
    <property type="term" value="P:response to heat"/>
    <property type="evidence" value="ECO:0007669"/>
    <property type="project" value="InterPro"/>
</dbReference>
<dbReference type="Gene3D" id="2.60.260.20">
    <property type="entry name" value="Urease metallochaperone UreE, N-terminal domain"/>
    <property type="match status" value="2"/>
</dbReference>
<feature type="domain" description="CR-type" evidence="19">
    <location>
        <begin position="226"/>
        <end position="304"/>
    </location>
</feature>
<dbReference type="Pfam" id="PF01556">
    <property type="entry name" value="DnaJ_C"/>
    <property type="match status" value="1"/>
</dbReference>
<dbReference type="InterPro" id="IPR001305">
    <property type="entry name" value="HSP_DnaJ_Cys-rich_dom"/>
</dbReference>
<dbReference type="PANTHER" id="PTHR44145:SF3">
    <property type="entry name" value="DNAJ HOMOLOG SUBFAMILY A MEMBER 3, MITOCHONDRIAL"/>
    <property type="match status" value="1"/>
</dbReference>
<evidence type="ECO:0000256" key="10">
    <source>
        <dbReference type="ARBA" id="ARBA00022990"/>
    </source>
</evidence>
<evidence type="ECO:0000256" key="2">
    <source>
        <dbReference type="ARBA" id="ARBA00022473"/>
    </source>
</evidence>
<dbReference type="FunFam" id="2.10.230.10:FF:000003">
    <property type="entry name" value="dnaJ homolog subfamily A member 3, mitochondrial"/>
    <property type="match status" value="1"/>
</dbReference>
<proteinExistence type="inferred from homology"/>
<dbReference type="PANTHER" id="PTHR44145">
    <property type="entry name" value="DNAJ HOMOLOG SUBFAMILY A MEMBER 3, MITOCHONDRIAL"/>
    <property type="match status" value="1"/>
</dbReference>
<dbReference type="InterPro" id="IPR036410">
    <property type="entry name" value="HSP_DnaJ_Cys-rich_dom_sf"/>
</dbReference>
<dbReference type="SUPFAM" id="SSF46565">
    <property type="entry name" value="Chaperone J-domain"/>
    <property type="match status" value="1"/>
</dbReference>
<dbReference type="InterPro" id="IPR051938">
    <property type="entry name" value="Apopto_cytoskel_mod"/>
</dbReference>
<evidence type="ECO:0000259" key="18">
    <source>
        <dbReference type="PROSITE" id="PS50076"/>
    </source>
</evidence>
<dbReference type="SUPFAM" id="SSF57938">
    <property type="entry name" value="DnaJ/Hsp40 cysteine-rich domain"/>
    <property type="match status" value="1"/>
</dbReference>
<dbReference type="InterPro" id="IPR002939">
    <property type="entry name" value="DnaJ_C"/>
</dbReference>
<evidence type="ECO:0000256" key="15">
    <source>
        <dbReference type="ARBA" id="ARBA00093620"/>
    </source>
</evidence>
<dbReference type="GO" id="GO:0005524">
    <property type="term" value="F:ATP binding"/>
    <property type="evidence" value="ECO:0007669"/>
    <property type="project" value="InterPro"/>
</dbReference>
<dbReference type="InterPro" id="IPR036869">
    <property type="entry name" value="J_dom_sf"/>
</dbReference>
<dbReference type="CDD" id="cd06257">
    <property type="entry name" value="DnaJ"/>
    <property type="match status" value="1"/>
</dbReference>
<keyword evidence="3" id="KW-0488">Methylation</keyword>
<evidence type="ECO:0000256" key="7">
    <source>
        <dbReference type="ARBA" id="ARBA00022787"/>
    </source>
</evidence>
<evidence type="ECO:0000256" key="8">
    <source>
        <dbReference type="ARBA" id="ARBA00022833"/>
    </source>
</evidence>
<dbReference type="Pfam" id="PF00226">
    <property type="entry name" value="DnaJ"/>
    <property type="match status" value="1"/>
</dbReference>
<organism evidence="20 21">
    <name type="scientific">Littorina saxatilis</name>
    <dbReference type="NCBI Taxonomy" id="31220"/>
    <lineage>
        <taxon>Eukaryota</taxon>
        <taxon>Metazoa</taxon>
        <taxon>Spiralia</taxon>
        <taxon>Lophotrochozoa</taxon>
        <taxon>Mollusca</taxon>
        <taxon>Gastropoda</taxon>
        <taxon>Caenogastropoda</taxon>
        <taxon>Littorinimorpha</taxon>
        <taxon>Littorinoidea</taxon>
        <taxon>Littorinidae</taxon>
        <taxon>Littorina</taxon>
    </lineage>
</organism>
<dbReference type="GO" id="GO:0006457">
    <property type="term" value="P:protein folding"/>
    <property type="evidence" value="ECO:0007669"/>
    <property type="project" value="InterPro"/>
</dbReference>
<dbReference type="GO" id="GO:0007005">
    <property type="term" value="P:mitochondrion organization"/>
    <property type="evidence" value="ECO:0007669"/>
    <property type="project" value="TreeGrafter"/>
</dbReference>
<keyword evidence="5" id="KW-0677">Repeat</keyword>
<evidence type="ECO:0000256" key="11">
    <source>
        <dbReference type="ARBA" id="ARBA00023128"/>
    </source>
</evidence>
<evidence type="ECO:0000256" key="5">
    <source>
        <dbReference type="ARBA" id="ARBA00022737"/>
    </source>
</evidence>
<dbReference type="GO" id="GO:0005102">
    <property type="term" value="F:signaling receptor binding"/>
    <property type="evidence" value="ECO:0007669"/>
    <property type="project" value="UniProtKB-ARBA"/>
</dbReference>
<dbReference type="CDD" id="cd10747">
    <property type="entry name" value="DnaJ_C"/>
    <property type="match status" value="1"/>
</dbReference>
<keyword evidence="11" id="KW-0496">Mitochondrion</keyword>
<sequence length="516" mass="55415">MAALRRARWGLSGKVVGKQTADSSKCQSHANILSSVSHCARGTSNSGFLGGGFCTPYLTVTCGRCIHTSSPNHGKDYYKILGVPRSADAGAIKKAYYQLAKKYHPDMNKDDPDSAKKFQEVSEAYEILSDESKRQQYDTFGMSGPGAGAGAGAGAGRGFQGAQGFSQSGFQNFHGSIDPEELFRKIFGDAGMGGFSNFSDFEESKYGFAPASEMIMELAFQEAARGANKEINVNVKETCPKCRGSKAEPGTKPVKCHHCNGTGMETISTGPFVMRSTCRACGGSKTIVKTPCTECAGKGKIVMRKKVVVPVPAGVEDGQTVRMPVGNQEIFITFKVAKSRIFRREGADVHSDVTVSLTQAILGGTIRIPGIYGDILLTIPEGTQSHDRVRMPGKGISRVNSHGYGDHYVHFKIRIPVKLTPEQRALIIAFAEMEKGVEGTVKGITQTDDGRRAIEDKDGFLEQIRRALQGLDASFTSPKTSSTSSSSESDSTSSNFTSTTNSDSDDEDPGEIKKKV</sequence>
<evidence type="ECO:0000256" key="4">
    <source>
        <dbReference type="ARBA" id="ARBA00022723"/>
    </source>
</evidence>
<evidence type="ECO:0000259" key="19">
    <source>
        <dbReference type="PROSITE" id="PS51188"/>
    </source>
</evidence>
<evidence type="ECO:0000256" key="1">
    <source>
        <dbReference type="ARBA" id="ARBA00004294"/>
    </source>
</evidence>
<keyword evidence="4 16" id="KW-0479">Metal-binding</keyword>
<dbReference type="GO" id="GO:0031072">
    <property type="term" value="F:heat shock protein binding"/>
    <property type="evidence" value="ECO:0007669"/>
    <property type="project" value="InterPro"/>
</dbReference>
<dbReference type="PROSITE" id="PS51188">
    <property type="entry name" value="ZF_CR"/>
    <property type="match status" value="1"/>
</dbReference>
<feature type="compositionally biased region" description="Low complexity" evidence="17">
    <location>
        <begin position="474"/>
        <end position="502"/>
    </location>
</feature>
<dbReference type="SUPFAM" id="SSF49493">
    <property type="entry name" value="HSP40/DnaJ peptide-binding domain"/>
    <property type="match status" value="1"/>
</dbReference>
<dbReference type="InterPro" id="IPR008971">
    <property type="entry name" value="HSP40/DnaJ_pept-bd"/>
</dbReference>
<keyword evidence="8 16" id="KW-0862">Zinc</keyword>
<dbReference type="HAMAP" id="MF_01152">
    <property type="entry name" value="DnaJ"/>
    <property type="match status" value="1"/>
</dbReference>
<dbReference type="FunFam" id="2.60.260.20:FF:000005">
    <property type="entry name" value="Chaperone protein dnaJ 1, mitochondrial"/>
    <property type="match status" value="1"/>
</dbReference>
<dbReference type="Pfam" id="PF00684">
    <property type="entry name" value="DnaJ_CXXCXGXG"/>
    <property type="match status" value="1"/>
</dbReference>
<keyword evidence="2" id="KW-0217">Developmental protein</keyword>
<gene>
    <name evidence="20" type="ORF">V1264_004230</name>
</gene>
<dbReference type="Gene3D" id="1.10.287.110">
    <property type="entry name" value="DnaJ domain"/>
    <property type="match status" value="1"/>
</dbReference>
<keyword evidence="10" id="KW-0007">Acetylation</keyword>
<evidence type="ECO:0000256" key="6">
    <source>
        <dbReference type="ARBA" id="ARBA00022771"/>
    </source>
</evidence>
<dbReference type="SMART" id="SM00271">
    <property type="entry name" value="DnaJ"/>
    <property type="match status" value="1"/>
</dbReference>
<evidence type="ECO:0000256" key="9">
    <source>
        <dbReference type="ARBA" id="ARBA00022946"/>
    </source>
</evidence>
<dbReference type="FunFam" id="1.10.287.110:FF:000075">
    <property type="entry name" value="Uncharacterized protein, isoform D"/>
    <property type="match status" value="1"/>
</dbReference>
<dbReference type="Gene3D" id="2.10.230.10">
    <property type="entry name" value="Heat shock protein DnaJ, cysteine-rich domain"/>
    <property type="match status" value="1"/>
</dbReference>
<dbReference type="EMBL" id="JBAMIC010000013">
    <property type="protein sequence ID" value="KAK7097220.1"/>
    <property type="molecule type" value="Genomic_DNA"/>
</dbReference>
<dbReference type="GO" id="GO:0005741">
    <property type="term" value="C:mitochondrial outer membrane"/>
    <property type="evidence" value="ECO:0007669"/>
    <property type="project" value="UniProtKB-SubCell"/>
</dbReference>
<evidence type="ECO:0000256" key="16">
    <source>
        <dbReference type="PROSITE-ProRule" id="PRU00546"/>
    </source>
</evidence>
<keyword evidence="12" id="KW-0472">Membrane</keyword>
<dbReference type="GO" id="GO:0005829">
    <property type="term" value="C:cytosol"/>
    <property type="evidence" value="ECO:0007669"/>
    <property type="project" value="UniProtKB-ARBA"/>
</dbReference>
<dbReference type="GO" id="GO:0043066">
    <property type="term" value="P:negative regulation of apoptotic process"/>
    <property type="evidence" value="ECO:0007669"/>
    <property type="project" value="TreeGrafter"/>
</dbReference>
<evidence type="ECO:0000313" key="21">
    <source>
        <dbReference type="Proteomes" id="UP001374579"/>
    </source>
</evidence>
<keyword evidence="7" id="KW-1000">Mitochondrion outer membrane</keyword>
<keyword evidence="9" id="KW-0809">Transit peptide</keyword>
<dbReference type="GO" id="GO:0008270">
    <property type="term" value="F:zinc ion binding"/>
    <property type="evidence" value="ECO:0007669"/>
    <property type="project" value="UniProtKB-KW"/>
</dbReference>
<keyword evidence="13" id="KW-0143">Chaperone</keyword>
<dbReference type="PROSITE" id="PS50076">
    <property type="entry name" value="DNAJ_2"/>
    <property type="match status" value="1"/>
</dbReference>
<dbReference type="CDD" id="cd10719">
    <property type="entry name" value="DnaJ_zf"/>
    <property type="match status" value="1"/>
</dbReference>
<evidence type="ECO:0000313" key="20">
    <source>
        <dbReference type="EMBL" id="KAK7097220.1"/>
    </source>
</evidence>
<feature type="zinc finger region" description="CR-type" evidence="16">
    <location>
        <begin position="226"/>
        <end position="304"/>
    </location>
</feature>
<dbReference type="PRINTS" id="PR00625">
    <property type="entry name" value="JDOMAIN"/>
</dbReference>
<dbReference type="GO" id="GO:0051082">
    <property type="term" value="F:unfolded protein binding"/>
    <property type="evidence" value="ECO:0007669"/>
    <property type="project" value="InterPro"/>
</dbReference>
<evidence type="ECO:0000256" key="12">
    <source>
        <dbReference type="ARBA" id="ARBA00023136"/>
    </source>
</evidence>
<evidence type="ECO:0000256" key="3">
    <source>
        <dbReference type="ARBA" id="ARBA00022481"/>
    </source>
</evidence>
<feature type="region of interest" description="Disordered" evidence="17">
    <location>
        <begin position="471"/>
        <end position="516"/>
    </location>
</feature>
<accession>A0AAN9G7Z7</accession>
<dbReference type="InterPro" id="IPR018253">
    <property type="entry name" value="DnaJ_domain_CS"/>
</dbReference>
<evidence type="ECO:0000256" key="17">
    <source>
        <dbReference type="SAM" id="MobiDB-lite"/>
    </source>
</evidence>
<dbReference type="AlphaFoldDB" id="A0AAN9G7Z7"/>
<keyword evidence="6 16" id="KW-0863">Zinc-finger</keyword>
<dbReference type="InterPro" id="IPR001623">
    <property type="entry name" value="DnaJ_domain"/>
</dbReference>
<comment type="caution">
    <text evidence="20">The sequence shown here is derived from an EMBL/GenBank/DDBJ whole genome shotgun (WGS) entry which is preliminary data.</text>
</comment>
<protein>
    <recommendedName>
        <fullName evidence="15">DnaJ homolog l(2)tid, mitochondrial</fullName>
    </recommendedName>
    <alternativeName>
        <fullName evidence="14">Protein lethal(2)tumorous imaginal discs</fullName>
    </alternativeName>
</protein>